<accession>A0ABW1K7P5</accession>
<feature type="domain" description="OmpR/PhoB-type" evidence="7">
    <location>
        <begin position="57"/>
        <end position="155"/>
    </location>
</feature>
<evidence type="ECO:0000256" key="4">
    <source>
        <dbReference type="ARBA" id="ARBA00023125"/>
    </source>
</evidence>
<keyword evidence="3" id="KW-0805">Transcription regulation</keyword>
<dbReference type="InterPro" id="IPR036388">
    <property type="entry name" value="WH-like_DNA-bd_sf"/>
</dbReference>
<dbReference type="InterPro" id="IPR001867">
    <property type="entry name" value="OmpR/PhoB-type_DNA-bd"/>
</dbReference>
<dbReference type="PANTHER" id="PTHR48111">
    <property type="entry name" value="REGULATOR OF RPOS"/>
    <property type="match status" value="1"/>
</dbReference>
<evidence type="ECO:0000259" key="7">
    <source>
        <dbReference type="PROSITE" id="PS51755"/>
    </source>
</evidence>
<evidence type="ECO:0000256" key="3">
    <source>
        <dbReference type="ARBA" id="ARBA00023015"/>
    </source>
</evidence>
<sequence>MTSSDLPAGATVGASRVADGPQLVVSVRLFAGPGSVSPGVARLVESLSQLAQAPQVARRRVVPQSWVLRILLDSRIVLRGEEEIPLTRREFDLLRHLAQHPRRVFTRAQLLDQVWGHAHLGHRTVDVHVRRLRAKVGLDVPLVATLRGVGYRLGDEVTVAVVPEVAPVQPNR</sequence>
<evidence type="ECO:0000313" key="8">
    <source>
        <dbReference type="EMBL" id="MFC6017740.1"/>
    </source>
</evidence>
<dbReference type="InterPro" id="IPR016032">
    <property type="entry name" value="Sig_transdc_resp-reg_C-effctor"/>
</dbReference>
<keyword evidence="5" id="KW-0804">Transcription</keyword>
<dbReference type="RefSeq" id="WP_377422232.1">
    <property type="nucleotide sequence ID" value="NZ_JBHSPR010000010.1"/>
</dbReference>
<evidence type="ECO:0000256" key="5">
    <source>
        <dbReference type="ARBA" id="ARBA00023163"/>
    </source>
</evidence>
<dbReference type="EMBL" id="JBHSPR010000010">
    <property type="protein sequence ID" value="MFC6017740.1"/>
    <property type="molecule type" value="Genomic_DNA"/>
</dbReference>
<keyword evidence="1" id="KW-0597">Phosphoprotein</keyword>
<dbReference type="Pfam" id="PF00486">
    <property type="entry name" value="Trans_reg_C"/>
    <property type="match status" value="1"/>
</dbReference>
<dbReference type="CDD" id="cd00383">
    <property type="entry name" value="trans_reg_C"/>
    <property type="match status" value="1"/>
</dbReference>
<evidence type="ECO:0000256" key="2">
    <source>
        <dbReference type="ARBA" id="ARBA00023012"/>
    </source>
</evidence>
<dbReference type="PROSITE" id="PS51755">
    <property type="entry name" value="OMPR_PHOB"/>
    <property type="match status" value="1"/>
</dbReference>
<organism evidence="8 9">
    <name type="scientific">Plantactinospora solaniradicis</name>
    <dbReference type="NCBI Taxonomy" id="1723736"/>
    <lineage>
        <taxon>Bacteria</taxon>
        <taxon>Bacillati</taxon>
        <taxon>Actinomycetota</taxon>
        <taxon>Actinomycetes</taxon>
        <taxon>Micromonosporales</taxon>
        <taxon>Micromonosporaceae</taxon>
        <taxon>Plantactinospora</taxon>
    </lineage>
</organism>
<dbReference type="SMART" id="SM00862">
    <property type="entry name" value="Trans_reg_C"/>
    <property type="match status" value="1"/>
</dbReference>
<dbReference type="Gene3D" id="1.10.10.10">
    <property type="entry name" value="Winged helix-like DNA-binding domain superfamily/Winged helix DNA-binding domain"/>
    <property type="match status" value="1"/>
</dbReference>
<comment type="caution">
    <text evidence="8">The sequence shown here is derived from an EMBL/GenBank/DDBJ whole genome shotgun (WGS) entry which is preliminary data.</text>
</comment>
<gene>
    <name evidence="8" type="ORF">ACFP2T_16180</name>
</gene>
<reference evidence="9" key="1">
    <citation type="journal article" date="2019" name="Int. J. Syst. Evol. Microbiol.">
        <title>The Global Catalogue of Microorganisms (GCM) 10K type strain sequencing project: providing services to taxonomists for standard genome sequencing and annotation.</title>
        <authorList>
            <consortium name="The Broad Institute Genomics Platform"/>
            <consortium name="The Broad Institute Genome Sequencing Center for Infectious Disease"/>
            <person name="Wu L."/>
            <person name="Ma J."/>
        </authorList>
    </citation>
    <scope>NUCLEOTIDE SEQUENCE [LARGE SCALE GENOMIC DNA]</scope>
    <source>
        <strain evidence="9">ZS-35-S2</strain>
    </source>
</reference>
<dbReference type="PANTHER" id="PTHR48111:SF1">
    <property type="entry name" value="TWO-COMPONENT RESPONSE REGULATOR ORR33"/>
    <property type="match status" value="1"/>
</dbReference>
<proteinExistence type="predicted"/>
<dbReference type="Proteomes" id="UP001596203">
    <property type="component" value="Unassembled WGS sequence"/>
</dbReference>
<keyword evidence="2" id="KW-0902">Two-component regulatory system</keyword>
<feature type="DNA-binding region" description="OmpR/PhoB-type" evidence="6">
    <location>
        <begin position="57"/>
        <end position="155"/>
    </location>
</feature>
<protein>
    <submittedName>
        <fullName evidence="8">Winged helix-turn-helix domain-containing protein</fullName>
    </submittedName>
</protein>
<name>A0ABW1K7P5_9ACTN</name>
<evidence type="ECO:0000313" key="9">
    <source>
        <dbReference type="Proteomes" id="UP001596203"/>
    </source>
</evidence>
<keyword evidence="4 6" id="KW-0238">DNA-binding</keyword>
<evidence type="ECO:0000256" key="1">
    <source>
        <dbReference type="ARBA" id="ARBA00022553"/>
    </source>
</evidence>
<keyword evidence="9" id="KW-1185">Reference proteome</keyword>
<dbReference type="InterPro" id="IPR039420">
    <property type="entry name" value="WalR-like"/>
</dbReference>
<evidence type="ECO:0000256" key="6">
    <source>
        <dbReference type="PROSITE-ProRule" id="PRU01091"/>
    </source>
</evidence>
<dbReference type="SUPFAM" id="SSF46894">
    <property type="entry name" value="C-terminal effector domain of the bipartite response regulators"/>
    <property type="match status" value="1"/>
</dbReference>